<organism evidence="2 3">
    <name type="scientific">Microcoleus anatoxicus PTRS2</name>
    <dbReference type="NCBI Taxonomy" id="2705321"/>
    <lineage>
        <taxon>Bacteria</taxon>
        <taxon>Bacillati</taxon>
        <taxon>Cyanobacteriota</taxon>
        <taxon>Cyanophyceae</taxon>
        <taxon>Oscillatoriophycideae</taxon>
        <taxon>Oscillatoriales</taxon>
        <taxon>Microcoleaceae</taxon>
        <taxon>Microcoleus</taxon>
        <taxon>Microcoleus anatoxicus</taxon>
    </lineage>
</organism>
<sequence>MSINDKLKNILMQLRSHFEQLYDSRLVTMVLYGSQARGDARPDSDIDVLVVLKGQVNPGEEIKKTSLIRADLSLQNDEVISCLFMDEQRFTHYNGPLLRNIRKEGIAL</sequence>
<feature type="domain" description="Polymerase nucleotidyl transferase" evidence="1">
    <location>
        <begin position="11"/>
        <end position="73"/>
    </location>
</feature>
<proteinExistence type="predicted"/>
<keyword evidence="3" id="KW-1185">Reference proteome</keyword>
<dbReference type="PANTHER" id="PTHR33933:SF1">
    <property type="entry name" value="PROTEIN ADENYLYLTRANSFERASE MNTA-RELATED"/>
    <property type="match status" value="1"/>
</dbReference>
<dbReference type="GO" id="GO:0016779">
    <property type="term" value="F:nucleotidyltransferase activity"/>
    <property type="evidence" value="ECO:0007669"/>
    <property type="project" value="UniProtKB-KW"/>
</dbReference>
<dbReference type="Proteomes" id="UP001384579">
    <property type="component" value="Unassembled WGS sequence"/>
</dbReference>
<dbReference type="CDD" id="cd05403">
    <property type="entry name" value="NT_KNTase_like"/>
    <property type="match status" value="1"/>
</dbReference>
<dbReference type="Pfam" id="PF01909">
    <property type="entry name" value="NTP_transf_2"/>
    <property type="match status" value="1"/>
</dbReference>
<name>A0ABU8YUX1_9CYAN</name>
<gene>
    <name evidence="2" type="ORF">WMG39_25850</name>
</gene>
<dbReference type="RefSeq" id="WP_340525906.1">
    <property type="nucleotide sequence ID" value="NZ_JBBLXS010000553.1"/>
</dbReference>
<evidence type="ECO:0000259" key="1">
    <source>
        <dbReference type="Pfam" id="PF01909"/>
    </source>
</evidence>
<reference evidence="2 3" key="1">
    <citation type="journal article" date="2020" name="Harmful Algae">
        <title>Molecular and morphological characterization of a novel dihydroanatoxin-a producing Microcoleus species (cyanobacteria) from the Russian River, California, USA.</title>
        <authorList>
            <person name="Conklin K.Y."/>
            <person name="Stancheva R."/>
            <person name="Otten T.G."/>
            <person name="Fadness R."/>
            <person name="Boyer G.L."/>
            <person name="Read B."/>
            <person name="Zhang X."/>
            <person name="Sheath R.G."/>
        </authorList>
    </citation>
    <scope>NUCLEOTIDE SEQUENCE [LARGE SCALE GENOMIC DNA]</scope>
    <source>
        <strain evidence="2 3">PTRS2</strain>
    </source>
</reference>
<dbReference type="SUPFAM" id="SSF81301">
    <property type="entry name" value="Nucleotidyltransferase"/>
    <property type="match status" value="1"/>
</dbReference>
<protein>
    <submittedName>
        <fullName evidence="2">Nucleotidyltransferase domain-containing protein</fullName>
        <ecNumber evidence="2">2.7.7.-</ecNumber>
    </submittedName>
</protein>
<dbReference type="EMBL" id="JBBLXS010000553">
    <property type="protein sequence ID" value="MEK0188239.1"/>
    <property type="molecule type" value="Genomic_DNA"/>
</dbReference>
<dbReference type="Gene3D" id="3.30.460.10">
    <property type="entry name" value="Beta Polymerase, domain 2"/>
    <property type="match status" value="1"/>
</dbReference>
<dbReference type="PANTHER" id="PTHR33933">
    <property type="entry name" value="NUCLEOTIDYLTRANSFERASE"/>
    <property type="match status" value="1"/>
</dbReference>
<dbReference type="InterPro" id="IPR043519">
    <property type="entry name" value="NT_sf"/>
</dbReference>
<keyword evidence="2" id="KW-0548">Nucleotidyltransferase</keyword>
<dbReference type="EC" id="2.7.7.-" evidence="2"/>
<accession>A0ABU8YUX1</accession>
<comment type="caution">
    <text evidence="2">The sequence shown here is derived from an EMBL/GenBank/DDBJ whole genome shotgun (WGS) entry which is preliminary data.</text>
</comment>
<evidence type="ECO:0000313" key="3">
    <source>
        <dbReference type="Proteomes" id="UP001384579"/>
    </source>
</evidence>
<evidence type="ECO:0000313" key="2">
    <source>
        <dbReference type="EMBL" id="MEK0188239.1"/>
    </source>
</evidence>
<dbReference type="InterPro" id="IPR002934">
    <property type="entry name" value="Polymerase_NTP_transf_dom"/>
</dbReference>
<keyword evidence="2" id="KW-0808">Transferase</keyword>
<dbReference type="InterPro" id="IPR052548">
    <property type="entry name" value="Type_VII_TA_antitoxin"/>
</dbReference>